<sequence>MLAKSILNITIKKIERDPMKGPNNQQQLQKVEQNIQEIGVEIKEKDMGSQNGQMVQNMKENGRIIELMETIMKDSGKIINKMVEGHSNQQVDVNMKDSGIIQQGYGTEVWGDGNKYEGYFYEGIKQGQGTYIWNDGSKQTGFWINNKRHGQGSQVWKNGKKYNGECFEDFMSGQGQIKWPNGYCYVGLFNKDVPNGYGILKRSNIIQQLLLDGKTYEGGFKQSKANRKGKSRFGEWHEGQLIKWFDSSLDKQKENFDILNLEDL</sequence>
<keyword evidence="3" id="KW-1185">Reference proteome</keyword>
<dbReference type="AlphaFoldDB" id="A0A8S1LNT8"/>
<evidence type="ECO:0000256" key="1">
    <source>
        <dbReference type="ARBA" id="ARBA00022737"/>
    </source>
</evidence>
<keyword evidence="1" id="KW-0677">Repeat</keyword>
<reference evidence="2" key="1">
    <citation type="submission" date="2021-01" db="EMBL/GenBank/DDBJ databases">
        <authorList>
            <consortium name="Genoscope - CEA"/>
            <person name="William W."/>
        </authorList>
    </citation>
    <scope>NUCLEOTIDE SEQUENCE</scope>
</reference>
<dbReference type="SMART" id="SM00698">
    <property type="entry name" value="MORN"/>
    <property type="match status" value="4"/>
</dbReference>
<evidence type="ECO:0000313" key="3">
    <source>
        <dbReference type="Proteomes" id="UP000688137"/>
    </source>
</evidence>
<dbReference type="PANTHER" id="PTHR23084">
    <property type="entry name" value="PHOSPHATIDYLINOSITOL-4-PHOSPHATE 5-KINASE RELATED"/>
    <property type="match status" value="1"/>
</dbReference>
<dbReference type="InterPro" id="IPR003409">
    <property type="entry name" value="MORN"/>
</dbReference>
<dbReference type="EMBL" id="CAJJDM010000044">
    <property type="protein sequence ID" value="CAD8069690.1"/>
    <property type="molecule type" value="Genomic_DNA"/>
</dbReference>
<dbReference type="Proteomes" id="UP000688137">
    <property type="component" value="Unassembled WGS sequence"/>
</dbReference>
<evidence type="ECO:0008006" key="4">
    <source>
        <dbReference type="Google" id="ProtNLM"/>
    </source>
</evidence>
<gene>
    <name evidence="2" type="ORF">PPRIM_AZ9-3.1.T0440160</name>
</gene>
<comment type="caution">
    <text evidence="2">The sequence shown here is derived from an EMBL/GenBank/DDBJ whole genome shotgun (WGS) entry which is preliminary data.</text>
</comment>
<protein>
    <recommendedName>
        <fullName evidence="4">MORN repeat protein</fullName>
    </recommendedName>
</protein>
<dbReference type="Pfam" id="PF02493">
    <property type="entry name" value="MORN"/>
    <property type="match status" value="6"/>
</dbReference>
<dbReference type="PANTHER" id="PTHR23084:SF179">
    <property type="entry name" value="OS10G0565000 PROTEIN"/>
    <property type="match status" value="1"/>
</dbReference>
<name>A0A8S1LNT8_PARPR</name>
<proteinExistence type="predicted"/>
<evidence type="ECO:0000313" key="2">
    <source>
        <dbReference type="EMBL" id="CAD8069690.1"/>
    </source>
</evidence>
<organism evidence="2 3">
    <name type="scientific">Paramecium primaurelia</name>
    <dbReference type="NCBI Taxonomy" id="5886"/>
    <lineage>
        <taxon>Eukaryota</taxon>
        <taxon>Sar</taxon>
        <taxon>Alveolata</taxon>
        <taxon>Ciliophora</taxon>
        <taxon>Intramacronucleata</taxon>
        <taxon>Oligohymenophorea</taxon>
        <taxon>Peniculida</taxon>
        <taxon>Parameciidae</taxon>
        <taxon>Paramecium</taxon>
    </lineage>
</organism>
<accession>A0A8S1LNT8</accession>